<dbReference type="EMBL" id="REGN01004146">
    <property type="protein sequence ID" value="RNA18923.1"/>
    <property type="molecule type" value="Genomic_DNA"/>
</dbReference>
<accession>A0A3M7R5P0</accession>
<keyword evidence="3" id="KW-1185">Reference proteome</keyword>
<name>A0A3M7R5P0_BRAPC</name>
<feature type="compositionally biased region" description="Low complexity" evidence="1">
    <location>
        <begin position="17"/>
        <end position="38"/>
    </location>
</feature>
<dbReference type="AlphaFoldDB" id="A0A3M7R5P0"/>
<evidence type="ECO:0000256" key="1">
    <source>
        <dbReference type="SAM" id="MobiDB-lite"/>
    </source>
</evidence>
<sequence>MNIFEIKTRLPNSGIFQSSRRSPISIRQPRSSSLSSSRNDFTGSVRTNIPVHHFGEENSKPTSFSYFRSTPSSPLPSRFADNTGKYIARVVNNSSNKPTLISSSNSYHQPNDSEEKVTTLPVYYQKDGSGFTLPVIRNTSGYLKNMSSVNSGVGSVSSVLRPSNNFQSRNNYTVNSREPSPSPYKTLNKQYSAIRENKDFDSDLKKQLYIGKVCFTEPVRSESYKSGLNKEYQSSSLNNLNRNYSSSSLNRQTNAPSKSILVNRKKFAYPPNALSLASPLLPKKSVTFAE</sequence>
<evidence type="ECO:0000313" key="3">
    <source>
        <dbReference type="Proteomes" id="UP000276133"/>
    </source>
</evidence>
<proteinExistence type="predicted"/>
<gene>
    <name evidence="2" type="ORF">BpHYR1_027070</name>
</gene>
<comment type="caution">
    <text evidence="2">The sequence shown here is derived from an EMBL/GenBank/DDBJ whole genome shotgun (WGS) entry which is preliminary data.</text>
</comment>
<evidence type="ECO:0000313" key="2">
    <source>
        <dbReference type="EMBL" id="RNA18923.1"/>
    </source>
</evidence>
<feature type="region of interest" description="Disordered" evidence="1">
    <location>
        <begin position="160"/>
        <end position="183"/>
    </location>
</feature>
<protein>
    <submittedName>
        <fullName evidence="2">Uncharacterized protein</fullName>
    </submittedName>
</protein>
<dbReference type="Proteomes" id="UP000276133">
    <property type="component" value="Unassembled WGS sequence"/>
</dbReference>
<organism evidence="2 3">
    <name type="scientific">Brachionus plicatilis</name>
    <name type="common">Marine rotifer</name>
    <name type="synonym">Brachionus muelleri</name>
    <dbReference type="NCBI Taxonomy" id="10195"/>
    <lineage>
        <taxon>Eukaryota</taxon>
        <taxon>Metazoa</taxon>
        <taxon>Spiralia</taxon>
        <taxon>Gnathifera</taxon>
        <taxon>Rotifera</taxon>
        <taxon>Eurotatoria</taxon>
        <taxon>Monogononta</taxon>
        <taxon>Pseudotrocha</taxon>
        <taxon>Ploima</taxon>
        <taxon>Brachionidae</taxon>
        <taxon>Brachionus</taxon>
    </lineage>
</organism>
<dbReference type="OrthoDB" id="10555848at2759"/>
<feature type="region of interest" description="Disordered" evidence="1">
    <location>
        <begin position="15"/>
        <end position="43"/>
    </location>
</feature>
<reference evidence="2 3" key="1">
    <citation type="journal article" date="2018" name="Sci. Rep.">
        <title>Genomic signatures of local adaptation to the degree of environmental predictability in rotifers.</title>
        <authorList>
            <person name="Franch-Gras L."/>
            <person name="Hahn C."/>
            <person name="Garcia-Roger E.M."/>
            <person name="Carmona M.J."/>
            <person name="Serra M."/>
            <person name="Gomez A."/>
        </authorList>
    </citation>
    <scope>NUCLEOTIDE SEQUENCE [LARGE SCALE GENOMIC DNA]</scope>
    <source>
        <strain evidence="2">HYR1</strain>
    </source>
</reference>